<evidence type="ECO:0000313" key="1">
    <source>
        <dbReference type="EMBL" id="AFJ24823.1"/>
    </source>
</evidence>
<sequence>MKSDLLFGSLTNGSNERQSPLGIEYCMYCGLHCLSIQMLLQHIHHCHLG</sequence>
<dbReference type="EMBL" id="JX010580">
    <property type="protein sequence ID" value="AFJ24823.1"/>
    <property type="molecule type" value="mRNA"/>
</dbReference>
<protein>
    <submittedName>
        <fullName evidence="1">Uncharacterized protein</fullName>
    </submittedName>
</protein>
<organism evidence="1">
    <name type="scientific">Schmidtea mediterranea</name>
    <name type="common">Freshwater planarian flatworm</name>
    <dbReference type="NCBI Taxonomy" id="79327"/>
    <lineage>
        <taxon>Eukaryota</taxon>
        <taxon>Metazoa</taxon>
        <taxon>Spiralia</taxon>
        <taxon>Lophotrochozoa</taxon>
        <taxon>Platyhelminthes</taxon>
        <taxon>Rhabditophora</taxon>
        <taxon>Seriata</taxon>
        <taxon>Tricladida</taxon>
        <taxon>Continenticola</taxon>
        <taxon>Geoplanoidea</taxon>
        <taxon>Dugesiidae</taxon>
        <taxon>Schmidtea</taxon>
    </lineage>
</organism>
<reference evidence="1" key="1">
    <citation type="journal article" date="2012" name="Genes Dev.">
        <title>A molecular wound response program associated with regeneration initiation in planarians.</title>
        <authorList>
            <person name="Wenemoser D."/>
            <person name="Lapan S.W."/>
            <person name="Wilkinson A.W."/>
            <person name="Bell G.W."/>
            <person name="Reddien P.W."/>
        </authorList>
    </citation>
    <scope>NUCLEOTIDE SEQUENCE</scope>
</reference>
<dbReference type="AlphaFoldDB" id="I1ZIG9"/>
<name>I1ZIG9_SCHMD</name>
<accession>I1ZIG9</accession>
<proteinExistence type="evidence at transcript level"/>